<protein>
    <submittedName>
        <fullName evidence="5">Transcriptional regulator, AraC family</fullName>
    </submittedName>
</protein>
<proteinExistence type="predicted"/>
<dbReference type="Pfam" id="PF14525">
    <property type="entry name" value="AraC_binding_2"/>
    <property type="match status" value="1"/>
</dbReference>
<feature type="domain" description="HTH araC/xylS-type" evidence="4">
    <location>
        <begin position="211"/>
        <end position="311"/>
    </location>
</feature>
<dbReference type="InterPro" id="IPR018060">
    <property type="entry name" value="HTH_AraC"/>
</dbReference>
<dbReference type="InterPro" id="IPR009057">
    <property type="entry name" value="Homeodomain-like_sf"/>
</dbReference>
<sequence>MYETVHCDAVTLQTADAIASSLHTNLVEWRVKPQTHGGPIVARIRPHCLSGGVRLIELSGGPFNGERSRAEIARDGDEYLGVLFQRSGSTLCKVGDSRTLVGPGEVCVWLSERPTEFEMPSQFQKLCLLIPLSRFESVLHNATAYEGLHLPTNNHLTTLLGSYLTTLSEEVAAGPDGGSSEAVDVTLELLGAAFRVYQSQFDHQPHYQLRSRILRYIEARLDDASLTPLKIAKGNGISLRYLYLVFSEQGMTVAGWVRQRRLARCRAELDDVQNTKTITEVAYRWGFNDSAHFSRLFKSSFGVSPSAYKALRAGRGI</sequence>
<evidence type="ECO:0000313" key="5">
    <source>
        <dbReference type="EMBL" id="ACB96207.1"/>
    </source>
</evidence>
<dbReference type="Gene3D" id="1.10.10.60">
    <property type="entry name" value="Homeodomain-like"/>
    <property type="match status" value="1"/>
</dbReference>
<dbReference type="SMART" id="SM00342">
    <property type="entry name" value="HTH_ARAC"/>
    <property type="match status" value="1"/>
</dbReference>
<dbReference type="Pfam" id="PF12833">
    <property type="entry name" value="HTH_18"/>
    <property type="match status" value="1"/>
</dbReference>
<dbReference type="GO" id="GO:0043565">
    <property type="term" value="F:sequence-specific DNA binding"/>
    <property type="evidence" value="ECO:0007669"/>
    <property type="project" value="InterPro"/>
</dbReference>
<dbReference type="KEGG" id="bid:Bind_2620"/>
<accession>B2IIZ5</accession>
<reference evidence="6" key="1">
    <citation type="submission" date="2008-03" db="EMBL/GenBank/DDBJ databases">
        <title>Complete sequence of chromosome of Beijerinckia indica subsp. indica ATCC 9039.</title>
        <authorList>
            <consortium name="US DOE Joint Genome Institute"/>
            <person name="Copeland A."/>
            <person name="Lucas S."/>
            <person name="Lapidus A."/>
            <person name="Glavina del Rio T."/>
            <person name="Dalin E."/>
            <person name="Tice H."/>
            <person name="Bruce D."/>
            <person name="Goodwin L."/>
            <person name="Pitluck S."/>
            <person name="LaButti K."/>
            <person name="Schmutz J."/>
            <person name="Larimer F."/>
            <person name="Land M."/>
            <person name="Hauser L."/>
            <person name="Kyrpides N."/>
            <person name="Mikhailova N."/>
            <person name="Dunfield P.F."/>
            <person name="Dedysh S.N."/>
            <person name="Liesack W."/>
            <person name="Saw J.H."/>
            <person name="Alam M."/>
            <person name="Chen Y."/>
            <person name="Murrell J.C."/>
            <person name="Richardson P."/>
        </authorList>
    </citation>
    <scope>NUCLEOTIDE SEQUENCE [LARGE SCALE GENOMIC DNA]</scope>
    <source>
        <strain evidence="6">ATCC 9039 / DSM 1715 / NCIMB 8712</strain>
    </source>
</reference>
<evidence type="ECO:0000313" key="6">
    <source>
        <dbReference type="Proteomes" id="UP000001695"/>
    </source>
</evidence>
<reference evidence="5 6" key="2">
    <citation type="journal article" date="2010" name="J. Bacteriol.">
        <title>Complete genome sequence of Beijerinckia indica subsp. indica.</title>
        <authorList>
            <person name="Tamas I."/>
            <person name="Dedysh S.N."/>
            <person name="Liesack W."/>
            <person name="Stott M.B."/>
            <person name="Alam M."/>
            <person name="Murrell J.C."/>
            <person name="Dunfield P.F."/>
        </authorList>
    </citation>
    <scope>NUCLEOTIDE SEQUENCE [LARGE SCALE GENOMIC DNA]</scope>
    <source>
        <strain evidence="6">ATCC 9039 / DSM 1715 / NCIMB 8712</strain>
    </source>
</reference>
<dbReference type="InterPro" id="IPR050204">
    <property type="entry name" value="AraC_XylS_family_regulators"/>
</dbReference>
<dbReference type="Proteomes" id="UP000001695">
    <property type="component" value="Chromosome"/>
</dbReference>
<dbReference type="PROSITE" id="PS01124">
    <property type="entry name" value="HTH_ARAC_FAMILY_2"/>
    <property type="match status" value="1"/>
</dbReference>
<organism evidence="5 6">
    <name type="scientific">Beijerinckia indica subsp. indica (strain ATCC 9039 / DSM 1715 / NCIMB 8712)</name>
    <dbReference type="NCBI Taxonomy" id="395963"/>
    <lineage>
        <taxon>Bacteria</taxon>
        <taxon>Pseudomonadati</taxon>
        <taxon>Pseudomonadota</taxon>
        <taxon>Alphaproteobacteria</taxon>
        <taxon>Hyphomicrobiales</taxon>
        <taxon>Beijerinckiaceae</taxon>
        <taxon>Beijerinckia</taxon>
    </lineage>
</organism>
<name>B2IIZ5_BEII9</name>
<gene>
    <name evidence="5" type="ordered locus">Bind_2620</name>
</gene>
<dbReference type="SUPFAM" id="SSF46689">
    <property type="entry name" value="Homeodomain-like"/>
    <property type="match status" value="1"/>
</dbReference>
<evidence type="ECO:0000259" key="4">
    <source>
        <dbReference type="PROSITE" id="PS01124"/>
    </source>
</evidence>
<evidence type="ECO:0000256" key="2">
    <source>
        <dbReference type="ARBA" id="ARBA00023125"/>
    </source>
</evidence>
<keyword evidence="2" id="KW-0238">DNA-binding</keyword>
<dbReference type="eggNOG" id="COG2207">
    <property type="taxonomic scope" value="Bacteria"/>
</dbReference>
<dbReference type="STRING" id="395963.Bind_2620"/>
<keyword evidence="6" id="KW-1185">Reference proteome</keyword>
<dbReference type="GO" id="GO:0003700">
    <property type="term" value="F:DNA-binding transcription factor activity"/>
    <property type="evidence" value="ECO:0007669"/>
    <property type="project" value="InterPro"/>
</dbReference>
<dbReference type="PRINTS" id="PR00032">
    <property type="entry name" value="HTHARAC"/>
</dbReference>
<dbReference type="HOGENOM" id="CLU_049704_4_1_5"/>
<keyword evidence="1" id="KW-0805">Transcription regulation</keyword>
<dbReference type="EMBL" id="CP001016">
    <property type="protein sequence ID" value="ACB96207.1"/>
    <property type="molecule type" value="Genomic_DNA"/>
</dbReference>
<keyword evidence="3" id="KW-0804">Transcription</keyword>
<dbReference type="InterPro" id="IPR035418">
    <property type="entry name" value="AraC-bd_2"/>
</dbReference>
<dbReference type="PANTHER" id="PTHR46796:SF6">
    <property type="entry name" value="ARAC SUBFAMILY"/>
    <property type="match status" value="1"/>
</dbReference>
<dbReference type="PANTHER" id="PTHR46796">
    <property type="entry name" value="HTH-TYPE TRANSCRIPTIONAL ACTIVATOR RHAS-RELATED"/>
    <property type="match status" value="1"/>
</dbReference>
<dbReference type="RefSeq" id="WP_012385559.1">
    <property type="nucleotide sequence ID" value="NC_010581.1"/>
</dbReference>
<evidence type="ECO:0000256" key="3">
    <source>
        <dbReference type="ARBA" id="ARBA00023163"/>
    </source>
</evidence>
<dbReference type="AlphaFoldDB" id="B2IIZ5"/>
<dbReference type="OrthoDB" id="252470at2"/>
<evidence type="ECO:0000256" key="1">
    <source>
        <dbReference type="ARBA" id="ARBA00023015"/>
    </source>
</evidence>
<dbReference type="InterPro" id="IPR020449">
    <property type="entry name" value="Tscrpt_reg_AraC-type_HTH"/>
</dbReference>